<sequence>MNETTSPLLPGTAPARDRHGRRGAICRFGADRDGVVAVLFALMLVPILLGVGAAVDYSRVSRAKASLDVAADAAVMSAIRRVALAGDRKAAEDNARLMFTAAARSVASASVTALNVNVTDEGTTRRATLTYEASVPVTFMGLTGTKVLTVAGDSVGRSGIPSYMDFYLLLDNTPSMGLGATTADIATLVAKTPDGCAFACHDLSASKKDDYYTLAKKLGVQMRIDVVRQATQNLMDTAAKTALIPNQFRTAIYTFGTSCTDVKLTPVSALTANLSAAKSDASAIGLMTIPYQNYNNDQCTDFDKILAAMEKAIPAAGDGGSAGSAQKVLFLVSDGVGDAYYPTTCSQPTTGGRCQEPMKIATCTALKARGVRIAVLYTTYLPLPTNGWYNTWIAPFASRIGTQMQACATPGLYFEVSPTQGISEAMAALFQKAVAQAKLTQ</sequence>
<dbReference type="AlphaFoldDB" id="A0A5B2VBL3"/>
<name>A0A5B2VBL3_9HYPH</name>
<comment type="caution">
    <text evidence="3">The sequence shown here is derived from an EMBL/GenBank/DDBJ whole genome shotgun (WGS) entry which is preliminary data.</text>
</comment>
<dbReference type="Proteomes" id="UP000323142">
    <property type="component" value="Unassembled WGS sequence"/>
</dbReference>
<dbReference type="EMBL" id="VUOA01000028">
    <property type="protein sequence ID" value="KAA2236118.1"/>
    <property type="molecule type" value="Genomic_DNA"/>
</dbReference>
<keyword evidence="1" id="KW-0472">Membrane</keyword>
<reference evidence="3 4" key="2">
    <citation type="submission" date="2019-09" db="EMBL/GenBank/DDBJ databases">
        <authorList>
            <person name="Jin C."/>
        </authorList>
    </citation>
    <scope>NUCLEOTIDE SEQUENCE [LARGE SCALE GENOMIC DNA]</scope>
    <source>
        <strain evidence="3 4">BN140002</strain>
    </source>
</reference>
<feature type="transmembrane region" description="Helical" evidence="1">
    <location>
        <begin position="35"/>
        <end position="55"/>
    </location>
</feature>
<organism evidence="3 4">
    <name type="scientific">Salinarimonas soli</name>
    <dbReference type="NCBI Taxonomy" id="1638099"/>
    <lineage>
        <taxon>Bacteria</taxon>
        <taxon>Pseudomonadati</taxon>
        <taxon>Pseudomonadota</taxon>
        <taxon>Alphaproteobacteria</taxon>
        <taxon>Hyphomicrobiales</taxon>
        <taxon>Salinarimonadaceae</taxon>
        <taxon>Salinarimonas</taxon>
    </lineage>
</organism>
<dbReference type="InterPro" id="IPR028087">
    <property type="entry name" value="Tad_N"/>
</dbReference>
<dbReference type="InterPro" id="IPR036465">
    <property type="entry name" value="vWFA_dom_sf"/>
</dbReference>
<gene>
    <name evidence="3" type="ORF">F0L46_15485</name>
</gene>
<dbReference type="SUPFAM" id="SSF53300">
    <property type="entry name" value="vWA-like"/>
    <property type="match status" value="1"/>
</dbReference>
<evidence type="ECO:0000313" key="4">
    <source>
        <dbReference type="Proteomes" id="UP000323142"/>
    </source>
</evidence>
<dbReference type="Pfam" id="PF13400">
    <property type="entry name" value="Tad"/>
    <property type="match status" value="1"/>
</dbReference>
<keyword evidence="1" id="KW-1133">Transmembrane helix</keyword>
<keyword evidence="1" id="KW-0812">Transmembrane</keyword>
<dbReference type="RefSeq" id="WP_149819127.1">
    <property type="nucleotide sequence ID" value="NZ_VUOA01000028.1"/>
</dbReference>
<dbReference type="Gene3D" id="3.40.50.410">
    <property type="entry name" value="von Willebrand factor, type A domain"/>
    <property type="match status" value="1"/>
</dbReference>
<evidence type="ECO:0000313" key="3">
    <source>
        <dbReference type="EMBL" id="KAA2236118.1"/>
    </source>
</evidence>
<evidence type="ECO:0000256" key="1">
    <source>
        <dbReference type="SAM" id="Phobius"/>
    </source>
</evidence>
<feature type="domain" description="Putative Flp pilus-assembly TadG-like N-terminal" evidence="2">
    <location>
        <begin position="34"/>
        <end position="78"/>
    </location>
</feature>
<evidence type="ECO:0000259" key="2">
    <source>
        <dbReference type="Pfam" id="PF13400"/>
    </source>
</evidence>
<protein>
    <submittedName>
        <fullName evidence="3">Pilus assembly protein</fullName>
    </submittedName>
</protein>
<proteinExistence type="predicted"/>
<accession>A0A5B2VBL3</accession>
<keyword evidence="4" id="KW-1185">Reference proteome</keyword>
<dbReference type="OrthoDB" id="7624353at2"/>
<reference evidence="3 4" key="1">
    <citation type="submission" date="2019-09" db="EMBL/GenBank/DDBJ databases">
        <title>Salinarimonas rosea gen. nov., sp. nov., a new member of the a-2 subgroup of the Proteobacteria.</title>
        <authorList>
            <person name="Liu J."/>
        </authorList>
    </citation>
    <scope>NUCLEOTIDE SEQUENCE [LARGE SCALE GENOMIC DNA]</scope>
    <source>
        <strain evidence="3 4">BN140002</strain>
    </source>
</reference>